<dbReference type="PANTHER" id="PTHR43343:SF3">
    <property type="entry name" value="PROTEASE DO-LIKE 8, CHLOROPLASTIC"/>
    <property type="match status" value="1"/>
</dbReference>
<evidence type="ECO:0000256" key="2">
    <source>
        <dbReference type="ARBA" id="ARBA00022670"/>
    </source>
</evidence>
<dbReference type="Pfam" id="PF13365">
    <property type="entry name" value="Trypsin_2"/>
    <property type="match status" value="1"/>
</dbReference>
<sequence length="585" mass="59230">MSEHNSEPTQAANTPAPPQPTAADRGPGATPDPEATQVVDGATPVPQPGQQTVPVGSVLPGGEQPVDATVTQPVLNRDARLDPPATPEPPAIDYQQRVGPRPLDRPAVDPSSAAVFGRPAGVDGAFSPTAPAPTPVGTFTSAPPPPESLSSAFGRPPGDSDVVLQRPPGSPAASAQDDPMWTEDGFDPWRDPAAGAVIGPPALDREPDDSAGTAKRPPGGQLSLTEVLFGRRVKPVALGILGLVALLIGAVGGLVGWVVARGGDALTSDVTLAQAEAGKERPAGSVSDIAARVRPAVVSIEVRMEQGGGTGSGVLIDGAGYIVTNWHVVTLEGRADDKAKITTVFTDGTRAEAKLVGTDPKTDLAVIKVAVTNPTVLQFGNSDDLKVGDAVIAVGSPLGLTDTVTEGIVSALHRPVVAGGDNGQAPITYDAIQTDASINQGNSGGPLVDSTGALVGINSAIRSSGSGNTGSVGLGFAIPSNDAKRIAEMIIRDGKVKHADLGANVRSVSAETAEGAQVVNVTEGGAASRAGIAEGDVIRKLGDRQVRNAAELTVAVRSHQPGQTVPVVLARQGQELTIQVTLQSD</sequence>
<dbReference type="PANTHER" id="PTHR43343">
    <property type="entry name" value="PEPTIDASE S12"/>
    <property type="match status" value="1"/>
</dbReference>
<dbReference type="AlphaFoldDB" id="A0A1H0RLF5"/>
<dbReference type="SUPFAM" id="SSF50156">
    <property type="entry name" value="PDZ domain-like"/>
    <property type="match status" value="1"/>
</dbReference>
<gene>
    <name evidence="7" type="ORF">SAMN05192558_10819</name>
</gene>
<evidence type="ECO:0000313" key="7">
    <source>
        <dbReference type="EMBL" id="SDP30341.1"/>
    </source>
</evidence>
<dbReference type="InterPro" id="IPR001478">
    <property type="entry name" value="PDZ"/>
</dbReference>
<organism evidence="7 8">
    <name type="scientific">Actinokineospora alba</name>
    <dbReference type="NCBI Taxonomy" id="504798"/>
    <lineage>
        <taxon>Bacteria</taxon>
        <taxon>Bacillati</taxon>
        <taxon>Actinomycetota</taxon>
        <taxon>Actinomycetes</taxon>
        <taxon>Pseudonocardiales</taxon>
        <taxon>Pseudonocardiaceae</taxon>
        <taxon>Actinokineospora</taxon>
    </lineage>
</organism>
<dbReference type="InterPro" id="IPR043504">
    <property type="entry name" value="Peptidase_S1_PA_chymotrypsin"/>
</dbReference>
<dbReference type="InterPro" id="IPR001940">
    <property type="entry name" value="Peptidase_S1C"/>
</dbReference>
<keyword evidence="5" id="KW-1133">Transmembrane helix</keyword>
<proteinExistence type="inferred from homology"/>
<keyword evidence="5" id="KW-0472">Membrane</keyword>
<evidence type="ECO:0000256" key="3">
    <source>
        <dbReference type="ARBA" id="ARBA00022801"/>
    </source>
</evidence>
<dbReference type="GO" id="GO:0004252">
    <property type="term" value="F:serine-type endopeptidase activity"/>
    <property type="evidence" value="ECO:0007669"/>
    <property type="project" value="InterPro"/>
</dbReference>
<dbReference type="STRING" id="504798.SAMN05421871_11319"/>
<dbReference type="SUPFAM" id="SSF50494">
    <property type="entry name" value="Trypsin-like serine proteases"/>
    <property type="match status" value="1"/>
</dbReference>
<dbReference type="Gene3D" id="2.40.10.10">
    <property type="entry name" value="Trypsin-like serine proteases"/>
    <property type="match status" value="2"/>
</dbReference>
<dbReference type="EMBL" id="FNJB01000008">
    <property type="protein sequence ID" value="SDP30341.1"/>
    <property type="molecule type" value="Genomic_DNA"/>
</dbReference>
<feature type="domain" description="PDZ" evidence="6">
    <location>
        <begin position="490"/>
        <end position="573"/>
    </location>
</feature>
<dbReference type="RefSeq" id="WP_091378335.1">
    <property type="nucleotide sequence ID" value="NZ_FNDV01000013.1"/>
</dbReference>
<keyword evidence="8" id="KW-1185">Reference proteome</keyword>
<evidence type="ECO:0000256" key="1">
    <source>
        <dbReference type="ARBA" id="ARBA00010541"/>
    </source>
</evidence>
<dbReference type="OrthoDB" id="9758917at2"/>
<evidence type="ECO:0000313" key="8">
    <source>
        <dbReference type="Proteomes" id="UP000199651"/>
    </source>
</evidence>
<dbReference type="InterPro" id="IPR051201">
    <property type="entry name" value="Chloro_Bact_Ser_Proteases"/>
</dbReference>
<keyword evidence="3" id="KW-0378">Hydrolase</keyword>
<dbReference type="PRINTS" id="PR00834">
    <property type="entry name" value="PROTEASES2C"/>
</dbReference>
<evidence type="ECO:0000259" key="6">
    <source>
        <dbReference type="PROSITE" id="PS50106"/>
    </source>
</evidence>
<dbReference type="Pfam" id="PF13180">
    <property type="entry name" value="PDZ_2"/>
    <property type="match status" value="1"/>
</dbReference>
<dbReference type="Proteomes" id="UP000199651">
    <property type="component" value="Unassembled WGS sequence"/>
</dbReference>
<name>A0A1H0RLF5_9PSEU</name>
<dbReference type="GO" id="GO:0006508">
    <property type="term" value="P:proteolysis"/>
    <property type="evidence" value="ECO:0007669"/>
    <property type="project" value="UniProtKB-KW"/>
</dbReference>
<keyword evidence="2 7" id="KW-0645">Protease</keyword>
<feature type="transmembrane region" description="Helical" evidence="5">
    <location>
        <begin position="236"/>
        <end position="260"/>
    </location>
</feature>
<reference evidence="8" key="1">
    <citation type="submission" date="2016-10" db="EMBL/GenBank/DDBJ databases">
        <authorList>
            <person name="Varghese N."/>
            <person name="Submissions S."/>
        </authorList>
    </citation>
    <scope>NUCLEOTIDE SEQUENCE [LARGE SCALE GENOMIC DNA]</scope>
    <source>
        <strain evidence="8">IBRC-M 10655</strain>
    </source>
</reference>
<protein>
    <submittedName>
        <fullName evidence="7">Serine protease, S1-C subfamily, contains C-terminal PDZ domain</fullName>
    </submittedName>
</protein>
<dbReference type="Gene3D" id="2.30.42.10">
    <property type="match status" value="1"/>
</dbReference>
<feature type="region of interest" description="Disordered" evidence="4">
    <location>
        <begin position="1"/>
        <end position="183"/>
    </location>
</feature>
<dbReference type="InterPro" id="IPR009003">
    <property type="entry name" value="Peptidase_S1_PA"/>
</dbReference>
<keyword evidence="5" id="KW-0812">Transmembrane</keyword>
<comment type="similarity">
    <text evidence="1">Belongs to the peptidase S1C family.</text>
</comment>
<accession>A0A1H0RLF5</accession>
<dbReference type="PROSITE" id="PS50106">
    <property type="entry name" value="PDZ"/>
    <property type="match status" value="1"/>
</dbReference>
<dbReference type="SMART" id="SM00228">
    <property type="entry name" value="PDZ"/>
    <property type="match status" value="1"/>
</dbReference>
<evidence type="ECO:0000256" key="4">
    <source>
        <dbReference type="SAM" id="MobiDB-lite"/>
    </source>
</evidence>
<feature type="region of interest" description="Disordered" evidence="4">
    <location>
        <begin position="196"/>
        <end position="219"/>
    </location>
</feature>
<dbReference type="InterPro" id="IPR036034">
    <property type="entry name" value="PDZ_sf"/>
</dbReference>
<evidence type="ECO:0000256" key="5">
    <source>
        <dbReference type="SAM" id="Phobius"/>
    </source>
</evidence>